<protein>
    <submittedName>
        <fullName evidence="2">Unannotated protein</fullName>
    </submittedName>
</protein>
<name>A0A6J6NRI2_9ZZZZ</name>
<dbReference type="AlphaFoldDB" id="A0A6J6NRI2"/>
<dbReference type="EMBL" id="CAEZXL010000107">
    <property type="protein sequence ID" value="CAB4689209.1"/>
    <property type="molecule type" value="Genomic_DNA"/>
</dbReference>
<evidence type="ECO:0000313" key="2">
    <source>
        <dbReference type="EMBL" id="CAB4689209.1"/>
    </source>
</evidence>
<keyword evidence="1" id="KW-0812">Transmembrane</keyword>
<sequence length="167" mass="18833">MELIAEIVFGLIAWLFEKAYRAKHPELLGKPAEELALTFAKLQLIYFPRAFRLLFLSPLLPVALIVAGAIMKADMLLVVLIAVGVWFLEILWLGLRAIPIMKFAAIAEPNKVAMQDYFSENKAAVIALALKDPQVVSTHKKLKKFYVNKGIKNIRTDLYLDSYSVKD</sequence>
<feature type="transmembrane region" description="Helical" evidence="1">
    <location>
        <begin position="50"/>
        <end position="70"/>
    </location>
</feature>
<keyword evidence="1" id="KW-0472">Membrane</keyword>
<keyword evidence="1" id="KW-1133">Transmembrane helix</keyword>
<evidence type="ECO:0000256" key="1">
    <source>
        <dbReference type="SAM" id="Phobius"/>
    </source>
</evidence>
<gene>
    <name evidence="2" type="ORF">UFOPK2373_00687</name>
</gene>
<accession>A0A6J6NRI2</accession>
<proteinExistence type="predicted"/>
<feature type="transmembrane region" description="Helical" evidence="1">
    <location>
        <begin position="76"/>
        <end position="95"/>
    </location>
</feature>
<organism evidence="2">
    <name type="scientific">freshwater metagenome</name>
    <dbReference type="NCBI Taxonomy" id="449393"/>
    <lineage>
        <taxon>unclassified sequences</taxon>
        <taxon>metagenomes</taxon>
        <taxon>ecological metagenomes</taxon>
    </lineage>
</organism>
<reference evidence="2" key="1">
    <citation type="submission" date="2020-05" db="EMBL/GenBank/DDBJ databases">
        <authorList>
            <person name="Chiriac C."/>
            <person name="Salcher M."/>
            <person name="Ghai R."/>
            <person name="Kavagutti S V."/>
        </authorList>
    </citation>
    <scope>NUCLEOTIDE SEQUENCE</scope>
</reference>